<comment type="caution">
    <text evidence="4">The sequence shown here is derived from an EMBL/GenBank/DDBJ whole genome shotgun (WGS) entry which is preliminary data.</text>
</comment>
<keyword evidence="4" id="KW-0548">Nucleotidyltransferase</keyword>
<protein>
    <submittedName>
        <fullName evidence="4">RNA-directed DNA polymerase</fullName>
        <ecNumber evidence="4">2.7.7.49</ecNumber>
    </submittedName>
</protein>
<dbReference type="PANTHER" id="PTHR35317:SF29">
    <property type="entry name" value="CCHC-TYPE DOMAIN-CONTAINING PROTEIN"/>
    <property type="match status" value="1"/>
</dbReference>
<dbReference type="Pfam" id="PF00098">
    <property type="entry name" value="zf-CCHC"/>
    <property type="match status" value="1"/>
</dbReference>
<dbReference type="Gene3D" id="4.10.60.10">
    <property type="entry name" value="Zinc finger, CCHC-type"/>
    <property type="match status" value="1"/>
</dbReference>
<evidence type="ECO:0000313" key="5">
    <source>
        <dbReference type="Proteomes" id="UP000215914"/>
    </source>
</evidence>
<name>A0A9K3J8T3_HELAN</name>
<keyword evidence="1" id="KW-0479">Metal-binding</keyword>
<dbReference type="Proteomes" id="UP000215914">
    <property type="component" value="Unassembled WGS sequence"/>
</dbReference>
<accession>A0A9K3J8T3</accession>
<feature type="compositionally biased region" description="Polar residues" evidence="2">
    <location>
        <begin position="189"/>
        <end position="200"/>
    </location>
</feature>
<feature type="compositionally biased region" description="Low complexity" evidence="2">
    <location>
        <begin position="201"/>
        <end position="220"/>
    </location>
</feature>
<proteinExistence type="predicted"/>
<dbReference type="EMBL" id="MNCJ02000319">
    <property type="protein sequence ID" value="KAF5810513.1"/>
    <property type="molecule type" value="Genomic_DNA"/>
</dbReference>
<dbReference type="GO" id="GO:0008270">
    <property type="term" value="F:zinc ion binding"/>
    <property type="evidence" value="ECO:0007669"/>
    <property type="project" value="UniProtKB-KW"/>
</dbReference>
<keyword evidence="1" id="KW-0863">Zinc-finger</keyword>
<reference evidence="4" key="2">
    <citation type="submission" date="2020-06" db="EMBL/GenBank/DDBJ databases">
        <title>Helianthus annuus Genome sequencing and assembly Release 2.</title>
        <authorList>
            <person name="Gouzy J."/>
            <person name="Langlade N."/>
            <person name="Munos S."/>
        </authorList>
    </citation>
    <scope>NUCLEOTIDE SEQUENCE</scope>
    <source>
        <tissue evidence="4">Leaves</tissue>
    </source>
</reference>
<sequence length="497" mass="53765">MAEDVKFRIEKFNGTEFAWWRMQIEALLGECDLDVVLEEKPAGMDKAAKAIWNSKDKKARGKITLALTRSVACNIMKETTARGMLTALSHMYEKPSASNRVFLMRELFNMRMNEGSSVADHINEVNSILSRLAIVGMKLDDDTQAVVLLSFLPDSWSGFVTTVTETAGTGNLKFDRVRDSVLGEDVRWKNTSGGSTSGMLSVSRGKGNNKSSGSRGKSLSKAGKNVRCWNCGEKGHVKNECPDPKKEDGNQHVNSVVSDESDGDVLVCCEESIDSWAMDSGSSFHAMHSGETMGLDVKFGGGKWKVIDGNLIVACGRRQGSLYLVEIPVEGVVVPVQHKVWFTESSKQKRVQFANLNPGSLGMSVECGQGSKFKPVRGFGDSGSTGRVPGTNTKNRWVLKTNVPTKEKSSPGNSLQNVESGINSRCISGAGGSCKPIEIENGSDKTVGLELVGASTGLSGLEDLNVKIAEVTGDGFLGCTLWTMQSLRVGDCWVRRL</sequence>
<dbReference type="Pfam" id="PF14223">
    <property type="entry name" value="Retrotran_gag_2"/>
    <property type="match status" value="1"/>
</dbReference>
<dbReference type="InterPro" id="IPR036875">
    <property type="entry name" value="Znf_CCHC_sf"/>
</dbReference>
<dbReference type="AlphaFoldDB" id="A0A9K3J8T3"/>
<evidence type="ECO:0000256" key="1">
    <source>
        <dbReference type="PROSITE-ProRule" id="PRU00047"/>
    </source>
</evidence>
<dbReference type="SUPFAM" id="SSF57756">
    <property type="entry name" value="Retrovirus zinc finger-like domains"/>
    <property type="match status" value="1"/>
</dbReference>
<dbReference type="PROSITE" id="PS50158">
    <property type="entry name" value="ZF_CCHC"/>
    <property type="match status" value="1"/>
</dbReference>
<keyword evidence="4" id="KW-0808">Transferase</keyword>
<dbReference type="GO" id="GO:0003676">
    <property type="term" value="F:nucleic acid binding"/>
    <property type="evidence" value="ECO:0007669"/>
    <property type="project" value="InterPro"/>
</dbReference>
<reference evidence="4" key="1">
    <citation type="journal article" date="2017" name="Nature">
        <title>The sunflower genome provides insights into oil metabolism, flowering and Asterid evolution.</title>
        <authorList>
            <person name="Badouin H."/>
            <person name="Gouzy J."/>
            <person name="Grassa C.J."/>
            <person name="Murat F."/>
            <person name="Staton S.E."/>
            <person name="Cottret L."/>
            <person name="Lelandais-Briere C."/>
            <person name="Owens G.L."/>
            <person name="Carrere S."/>
            <person name="Mayjonade B."/>
            <person name="Legrand L."/>
            <person name="Gill N."/>
            <person name="Kane N.C."/>
            <person name="Bowers J.E."/>
            <person name="Hubner S."/>
            <person name="Bellec A."/>
            <person name="Berard A."/>
            <person name="Berges H."/>
            <person name="Blanchet N."/>
            <person name="Boniface M.C."/>
            <person name="Brunel D."/>
            <person name="Catrice O."/>
            <person name="Chaidir N."/>
            <person name="Claudel C."/>
            <person name="Donnadieu C."/>
            <person name="Faraut T."/>
            <person name="Fievet G."/>
            <person name="Helmstetter N."/>
            <person name="King M."/>
            <person name="Knapp S.J."/>
            <person name="Lai Z."/>
            <person name="Le Paslier M.C."/>
            <person name="Lippi Y."/>
            <person name="Lorenzon L."/>
            <person name="Mandel J.R."/>
            <person name="Marage G."/>
            <person name="Marchand G."/>
            <person name="Marquand E."/>
            <person name="Bret-Mestries E."/>
            <person name="Morien E."/>
            <person name="Nambeesan S."/>
            <person name="Nguyen T."/>
            <person name="Pegot-Espagnet P."/>
            <person name="Pouilly N."/>
            <person name="Raftis F."/>
            <person name="Sallet E."/>
            <person name="Schiex T."/>
            <person name="Thomas J."/>
            <person name="Vandecasteele C."/>
            <person name="Vares D."/>
            <person name="Vear F."/>
            <person name="Vautrin S."/>
            <person name="Crespi M."/>
            <person name="Mangin B."/>
            <person name="Burke J.M."/>
            <person name="Salse J."/>
            <person name="Munos S."/>
            <person name="Vincourt P."/>
            <person name="Rieseberg L.H."/>
            <person name="Langlade N.B."/>
        </authorList>
    </citation>
    <scope>NUCLEOTIDE SEQUENCE</scope>
    <source>
        <tissue evidence="4">Leaves</tissue>
    </source>
</reference>
<dbReference type="SMART" id="SM00343">
    <property type="entry name" value="ZnF_C2HC"/>
    <property type="match status" value="1"/>
</dbReference>
<feature type="region of interest" description="Disordered" evidence="2">
    <location>
        <begin position="188"/>
        <end position="220"/>
    </location>
</feature>
<dbReference type="GO" id="GO:0003964">
    <property type="term" value="F:RNA-directed DNA polymerase activity"/>
    <property type="evidence" value="ECO:0007669"/>
    <property type="project" value="UniProtKB-KW"/>
</dbReference>
<keyword evidence="5" id="KW-1185">Reference proteome</keyword>
<feature type="domain" description="CCHC-type" evidence="3">
    <location>
        <begin position="227"/>
        <end position="243"/>
    </location>
</feature>
<dbReference type="Gramene" id="mRNA:HanXRQr2_Chr04g0170391">
    <property type="protein sequence ID" value="mRNA:HanXRQr2_Chr04g0170391"/>
    <property type="gene ID" value="HanXRQr2_Chr04g0170391"/>
</dbReference>
<organism evidence="4 5">
    <name type="scientific">Helianthus annuus</name>
    <name type="common">Common sunflower</name>
    <dbReference type="NCBI Taxonomy" id="4232"/>
    <lineage>
        <taxon>Eukaryota</taxon>
        <taxon>Viridiplantae</taxon>
        <taxon>Streptophyta</taxon>
        <taxon>Embryophyta</taxon>
        <taxon>Tracheophyta</taxon>
        <taxon>Spermatophyta</taxon>
        <taxon>Magnoliopsida</taxon>
        <taxon>eudicotyledons</taxon>
        <taxon>Gunneridae</taxon>
        <taxon>Pentapetalae</taxon>
        <taxon>asterids</taxon>
        <taxon>campanulids</taxon>
        <taxon>Asterales</taxon>
        <taxon>Asteraceae</taxon>
        <taxon>Asteroideae</taxon>
        <taxon>Heliantheae alliance</taxon>
        <taxon>Heliantheae</taxon>
        <taxon>Helianthus</taxon>
    </lineage>
</organism>
<dbReference type="InterPro" id="IPR001878">
    <property type="entry name" value="Znf_CCHC"/>
</dbReference>
<dbReference type="EC" id="2.7.7.49" evidence="4"/>
<dbReference type="PANTHER" id="PTHR35317">
    <property type="entry name" value="OS04G0629600 PROTEIN"/>
    <property type="match status" value="1"/>
</dbReference>
<keyword evidence="4" id="KW-0695">RNA-directed DNA polymerase</keyword>
<evidence type="ECO:0000259" key="3">
    <source>
        <dbReference type="PROSITE" id="PS50158"/>
    </source>
</evidence>
<keyword evidence="1" id="KW-0862">Zinc</keyword>
<gene>
    <name evidence="4" type="ORF">HanXRQr2_Chr04g0170391</name>
</gene>
<evidence type="ECO:0000256" key="2">
    <source>
        <dbReference type="SAM" id="MobiDB-lite"/>
    </source>
</evidence>
<evidence type="ECO:0000313" key="4">
    <source>
        <dbReference type="EMBL" id="KAF5810513.1"/>
    </source>
</evidence>